<dbReference type="Pfam" id="PF00098">
    <property type="entry name" value="zf-CCHC"/>
    <property type="match status" value="1"/>
</dbReference>
<dbReference type="PANTHER" id="PTHR37984:SF7">
    <property type="entry name" value="INTEGRASE CATALYTIC DOMAIN-CONTAINING PROTEIN"/>
    <property type="match status" value="1"/>
</dbReference>
<dbReference type="GO" id="GO:0008270">
    <property type="term" value="F:zinc ion binding"/>
    <property type="evidence" value="ECO:0007669"/>
    <property type="project" value="UniProtKB-KW"/>
</dbReference>
<dbReference type="SUPFAM" id="SSF57756">
    <property type="entry name" value="Retrovirus zinc finger-like domains"/>
    <property type="match status" value="1"/>
</dbReference>
<reference evidence="5 6" key="1">
    <citation type="submission" date="2016-02" db="EMBL/GenBank/DDBJ databases">
        <title>Genome analysis of coral dinoflagellate symbionts highlights evolutionary adaptations to a symbiotic lifestyle.</title>
        <authorList>
            <person name="Aranda M."/>
            <person name="Li Y."/>
            <person name="Liew Y.J."/>
            <person name="Baumgarten S."/>
            <person name="Simakov O."/>
            <person name="Wilson M."/>
            <person name="Piel J."/>
            <person name="Ashoor H."/>
            <person name="Bougouffa S."/>
            <person name="Bajic V.B."/>
            <person name="Ryu T."/>
            <person name="Ravasi T."/>
            <person name="Bayer T."/>
            <person name="Micklem G."/>
            <person name="Kim H."/>
            <person name="Bhak J."/>
            <person name="Lajeunesse T.C."/>
            <person name="Voolstra C.R."/>
        </authorList>
    </citation>
    <scope>NUCLEOTIDE SEQUENCE [LARGE SCALE GENOMIC DNA]</scope>
    <source>
        <strain evidence="5 6">CCMP2467</strain>
    </source>
</reference>
<dbReference type="EMBL" id="LSRX01000737">
    <property type="protein sequence ID" value="OLP89925.1"/>
    <property type="molecule type" value="Genomic_DNA"/>
</dbReference>
<feature type="region of interest" description="Disordered" evidence="2">
    <location>
        <begin position="2530"/>
        <end position="2562"/>
    </location>
</feature>
<feature type="compositionally biased region" description="Low complexity" evidence="2">
    <location>
        <begin position="1565"/>
        <end position="1574"/>
    </location>
</feature>
<dbReference type="PANTHER" id="PTHR37984">
    <property type="entry name" value="PROTEIN CBG26694"/>
    <property type="match status" value="1"/>
</dbReference>
<dbReference type="InterPro" id="IPR001584">
    <property type="entry name" value="Integrase_cat-core"/>
</dbReference>
<proteinExistence type="predicted"/>
<feature type="compositionally biased region" description="Pro residues" evidence="2">
    <location>
        <begin position="2604"/>
        <end position="2613"/>
    </location>
</feature>
<comment type="caution">
    <text evidence="5">The sequence shown here is derived from an EMBL/GenBank/DDBJ whole genome shotgun (WGS) entry which is preliminary data.</text>
</comment>
<evidence type="ECO:0000256" key="1">
    <source>
        <dbReference type="PROSITE-ProRule" id="PRU00047"/>
    </source>
</evidence>
<feature type="domain" description="CCHC-type" evidence="3">
    <location>
        <begin position="820"/>
        <end position="835"/>
    </location>
</feature>
<feature type="compositionally biased region" description="Basic and acidic residues" evidence="2">
    <location>
        <begin position="3196"/>
        <end position="3205"/>
    </location>
</feature>
<evidence type="ECO:0000313" key="5">
    <source>
        <dbReference type="EMBL" id="OLP89925.1"/>
    </source>
</evidence>
<dbReference type="InterPro" id="IPR036875">
    <property type="entry name" value="Znf_CCHC_sf"/>
</dbReference>
<dbReference type="Gene3D" id="3.30.420.10">
    <property type="entry name" value="Ribonuclease H-like superfamily/Ribonuclease H"/>
    <property type="match status" value="1"/>
</dbReference>
<dbReference type="PROSITE" id="PS50158">
    <property type="entry name" value="ZF_CCHC"/>
    <property type="match status" value="1"/>
</dbReference>
<dbReference type="InterPro" id="IPR001878">
    <property type="entry name" value="Znf_CCHC"/>
</dbReference>
<feature type="domain" description="Integrase catalytic" evidence="4">
    <location>
        <begin position="2216"/>
        <end position="2382"/>
    </location>
</feature>
<feature type="region of interest" description="Disordered" evidence="2">
    <location>
        <begin position="3196"/>
        <end position="3221"/>
    </location>
</feature>
<dbReference type="GO" id="GO:0015074">
    <property type="term" value="P:DNA integration"/>
    <property type="evidence" value="ECO:0007669"/>
    <property type="project" value="InterPro"/>
</dbReference>
<dbReference type="SMART" id="SM00343">
    <property type="entry name" value="ZnF_C2HC"/>
    <property type="match status" value="1"/>
</dbReference>
<feature type="region of interest" description="Disordered" evidence="2">
    <location>
        <begin position="1026"/>
        <end position="1065"/>
    </location>
</feature>
<feature type="region of interest" description="Disordered" evidence="2">
    <location>
        <begin position="1556"/>
        <end position="1587"/>
    </location>
</feature>
<feature type="compositionally biased region" description="Basic and acidic residues" evidence="2">
    <location>
        <begin position="3937"/>
        <end position="3956"/>
    </location>
</feature>
<feature type="compositionally biased region" description="Polar residues" evidence="2">
    <location>
        <begin position="3888"/>
        <end position="3898"/>
    </location>
</feature>
<feature type="region of interest" description="Disordered" evidence="2">
    <location>
        <begin position="761"/>
        <end position="809"/>
    </location>
</feature>
<feature type="region of interest" description="Disordered" evidence="2">
    <location>
        <begin position="3402"/>
        <end position="3425"/>
    </location>
</feature>
<dbReference type="OrthoDB" id="448248at2759"/>
<feature type="compositionally biased region" description="Basic and acidic residues" evidence="2">
    <location>
        <begin position="1575"/>
        <end position="1587"/>
    </location>
</feature>
<dbReference type="Gene3D" id="4.10.60.10">
    <property type="entry name" value="Zinc finger, CCHC-type"/>
    <property type="match status" value="1"/>
</dbReference>
<keyword evidence="6" id="KW-1185">Reference proteome</keyword>
<feature type="compositionally biased region" description="Basic and acidic residues" evidence="2">
    <location>
        <begin position="3402"/>
        <end position="3416"/>
    </location>
</feature>
<dbReference type="InterPro" id="IPR050951">
    <property type="entry name" value="Retrovirus_Pol_polyprotein"/>
</dbReference>
<evidence type="ECO:0000313" key="6">
    <source>
        <dbReference type="Proteomes" id="UP000186817"/>
    </source>
</evidence>
<evidence type="ECO:0000259" key="3">
    <source>
        <dbReference type="PROSITE" id="PS50158"/>
    </source>
</evidence>
<evidence type="ECO:0000256" key="2">
    <source>
        <dbReference type="SAM" id="MobiDB-lite"/>
    </source>
</evidence>
<feature type="compositionally biased region" description="Polar residues" evidence="2">
    <location>
        <begin position="1503"/>
        <end position="1512"/>
    </location>
</feature>
<dbReference type="SUPFAM" id="SSF53098">
    <property type="entry name" value="Ribonuclease H-like"/>
    <property type="match status" value="1"/>
</dbReference>
<gene>
    <name evidence="5" type="primary">GIP</name>
    <name evidence="5" type="ORF">AK812_SmicGene28588</name>
</gene>
<feature type="region of interest" description="Disordered" evidence="2">
    <location>
        <begin position="3880"/>
        <end position="3956"/>
    </location>
</feature>
<dbReference type="GO" id="GO:0003676">
    <property type="term" value="F:nucleic acid binding"/>
    <property type="evidence" value="ECO:0007669"/>
    <property type="project" value="InterPro"/>
</dbReference>
<sequence length="3956" mass="438725">MGAADLSPFFLATNRKVKDGRGPRKAAVLFKGPADSDQGSGSTRWLSRWAETAGDPDGKFVGDWLARGKTALMILVTLPVLLVLAPQAGTVLTDEEKRDFGRGVKMKGHRSFVNYASAAKEKHVALADLAPAVTEAKEGRGPFNPRSWPQIDRSSVSPPVSTGFAGAENVAGSLVAGASGLSVEVRFQLDTRLAGMNQKELQLHRAELFQVLDSEDKSACDASDPAGAAGRLQAMTWPRGFGHPYATRYQLRKRHWAATPSACSAWEVFPDAALPKELPGVGPHSKWYKVSVPDLVATAKASSCELVQASVRVGDGFRWSPWKACKEVPVLLEKPRAPEGAEALASWKTVCRVEWPLAIAHAGIQEVEYQLLVIPDSAHLLPFVGALVVAPAASEDSKSGGASMAYLVAGQLAPEPGDDPEWTLGPNTWPADLCVMHQALNRLEEQALRQVRLEPGIRIRDILMEFPRPLEFLHQVIGIKEDPPLLFWLRDLLKEFLEAGDPSLQEAWHRLQRTLHRCPYRGKEKYTIVERTTRDIAKIADQIPMSELLSANGYDLVLTALMTKYRPYLDIAGPASVDKFFFAGDRGKGESFANFIATKEVARQELETNLGERLNDKVAGRILLRQAHLSELQRELISLRDQSTLMGFDEIANMLRPLDRPEMIAQAANAELGTSASKHYPVIYHDMSEPRQGQVEYEEINGEESEEEEAQEDDDEVQEDGEEIQIYFEDRTYDEEESLYLAAYHSAYADVRKDLKDRKKERGFIKHNKAPPQRSRSFPKGSHKGQGRGRFFRGRSATPHRKGGPKMIKGSMEDLQSRTKCYNCHELGHYARDCPLKGGASGKGANSDRKVNFVVSRGPGGGQVFVHQSPWMRVANTSAGDSGGPRRTISVFAGIQVRGYEALVDTAAEDAVIGARAMDLKFPVLGGEAKLESVQDVPIAVAGIHALLRFHVLRDGEFTTPPLLPISFLEAIGSNIDLPSERLNTAAGYSTPMTRLPSGHRTVSILDFQGRPWTLPSQLRVADEDPFQLQRPSSSWTGASSTAAPTSQRTPSAGSSGHEDFRGGRSNECVNNAISAISGFGGPTPTSLVAFRAGEDVEAKAWDLMQNSKWSMQDMDELLHALHPARLDHFRMIMRKAPRGKELTRSFSTVFGVYAHGAFVGVTKSTSKYPCLVKYINSWLRHHAPEASFSSFSIGANVQAPLHRDVNNEVTSKNLTVSFGKHKGGSLWIQNDDSEVFSKQSKTVKGPQGQDLHGSLVRTQHRLVSFSPKLWHEVTSWKGSRISLTAYTSRGVHTLKSTDERQLRDLLFPLTAPQEIPVSCALVEFQDDVPLESQCRHAEYDLEHVFDEVNLSCRSVPSPSASWFERMISRAAKWITNSYSRPSRPLRKNVLAETAGGPAGGQRDAAERDPSQEEVGHCQGGDGVEKDHGPNLDDVGYGEAADGGGRVLPAGPDRGQPEGESFIVSSDHPKASHQEDDKRQPGDRTTVGQIESSQDLRPRAECLSTSPRQATLSGELGVTMVDVHTMRESMAEERRGGCHPGQAAADLRERAEDRGITRAGVSEIPPSSSQPTSPRRQDGRAGQLRETKNVGFGILERDWWNWSDAGSHAENEQAAQSCYTAVALKAVNTETYEINTDDEADTDEASSITKSSPVPLRKLRSELQRQGWIVKTLLLLITWAGNGWQAPTSEFLGTPRLRMDWSAEKQSWESLPLEPEAINPPRTSTSTSWCCYIYEDKMQKFNWLLDYVGHSMKNKFDPSIKVINKATREHLASQVRRLAGDNECQSGAQPAFGNAVDLNRGWDFSREDHRQAALKTVVAQRPAIALLGRGPWDEKYSMTKTTVHYILGVDAVDSESWLILEHPSQESMLQMQSLLDRPEVYVLRLQQGGREKDSEVMLVTNLDFLPELLQKRMNQRPLPKTSGGFQDGVGIFVEFLLDDIRKHVKLDGSTTTPLRWRLTPFYLTCHHFQPRRHPTTPEQCGSLDINHLKFTGKRIMEQHFVGQPSKTIVDNWRLDSSSPASRPWTGITSFELELQTILPSSYKDYATWLAAGVAHHLFAYQAAEAAFQREWLSVFPSHNILGEEARANRAASSSDDFDLGLDNVEAPIRESEAQVFRGKDRAHAMELDSVDEAVVRNELREMEVPEPPELVVSKAEVPPPPADIRREIYRLHRNLGHPDNATLVRALKRAGVKAEYLRWIRRQFQCPICKEKKPPAQQRPAHLAARAMGFNEVVGVDLFFLDRKIFLNVVCWGTNYQVVELIEDRTSSTVALAMARSWMAHCGPPMMVVCDQGTEFTGKDFVDIMADNGTIVHYTDTASPWQNSRTEKAGGIFKSRLAKICQDAAVTTEVDYRIAVAETAMAHNRYYDRSGYSPQQRVFGTNLRVPGSLLSDDVVDRDLLQQPQSDYMKRSAEIREAASKAWMERQDFEAINRAVKTNSRTVDALQIHSGDRVYVWRTTPEFRGWSGPGVVIQTTENGRSLWISLRGYLLKASREQTRLASSEESFGAELRKVLAKSMLEDLDKGTLKHYRDVQSEGPPVDDIEEFASSEYAPSDTEELSRDEAEQLGIQPFEQAPMAGDPSMPAIPEEPVPMEEEASTRMPSEPSPSQPPSAPASRRSSIRVDEASSGEMIFGPIRETRQPPMPYPMTSSVPSWPSPGQPHAYLEVTIDDDPSGKVKWWSDKAGNRKLPIPTSKRTFSKEEAQASFNFREKKMFLSKKVDPPGHIDFRRLPENLKKVFRKSRDKEIKSLLDSGAIKVLSLEESLQFERDHPNHVLTSRYVDRWKPSEDGATLPDQFDAYDASLADNGVVAPKSRWTVVGWRDPEVHAIERSAPTPLTTSIYLAMQTAATKRWKTFVRDVKTAFLQSMPTTRKQKLAVRMPSCEHFPSYHPKQLILLLTEIYGLVSGPAWWRRSLLSVLVKDLGYTVSPYDRCVLILKADPSEKLEDQKSTQGIVVIEVDDVLEAGGERHRRKMLELESRFRFGKVTSLMDSEAGSGYAGRRLKQSKDYGFTYSMSDYVSNRLRYVDVTRKVLKKTAETTKLTADEESQLRGVIAALNWAAREGRPDASAAASILAGCFPSPSMADVMAVNQVVQIVKARKVDLVIHPIPEDHIRHVVISDAAFDPSGKCKPQHGWLQGMTTPALNCGERAPISLIAWKSRRMKRKAGNTLLCESIALSTAMGALERQVATWESFTKSDYDPREGAEDEEDDYDSPTVLATEDPRYLDPKSIAIADAKSLFDALHSEQSHGDDDRSALEIAIIQQSLQRLRGRIRWVPHNENPADGLTKLIGAHMEPMYRLLQSNQFAVEKEETVLSRGKQSDCRLKRGLELPWYVGKQATLKSRREGEGEGDDGARRVVLELAELCPELRYAFQVFARYPTVGPRTFHKIYEVGSIARSTPEDEVRELNDKERKGKGNKGVSPLLMNTKPPQAAVALPLPVQVPCSEESQETMQRWLQDDSPLVLLTWDGLLPEAANPRQASLVSSAAESLNPPFEVQAAADAEDAEEADAAGERPSRQWFHCPVVTKPFALKKGDASLPCVAVRELPFRAGRFRLFDPSRMQAGPCTRPMVCLYEQLEPCKAEMLALPRSADSIPRSLGILLQISFAGASGSTRTARLAGLLQLRPRGRRGLLGGTDGSVGDIHSIGTQELPAEATFREGPKVVREEDGLELGNVYEFQVRVGDECRMGPWSKSSPPVRFALSPPVPCEGGGLRILEKGDRAEVSWAPFQPDAASQAQLPNLARLPIEYTLSVFAEPGEPGERLLSSLSTTSTSCCVANLRPLSAYSASLSARWSRFGVAGDSDSARLFAAFATTGLKGSKLTAELSVRLGAESMGAVPAVSPASRASIPIVEGGVPAAVTLDLDPYYTQPRLNHYTPEFVRKPSLPSSRRTQAQDSPEERPLSPRPQPTLPRVLVPMPPPKFTTRDPLSFALRPDPRRCALCEERSGERRQRV</sequence>
<feature type="region of interest" description="Disordered" evidence="2">
    <location>
        <begin position="1393"/>
        <end position="1517"/>
    </location>
</feature>
<keyword evidence="1" id="KW-0479">Metal-binding</keyword>
<accession>A0A1Q9D440</accession>
<feature type="compositionally biased region" description="Basic residues" evidence="2">
    <location>
        <begin position="781"/>
        <end position="804"/>
    </location>
</feature>
<feature type="region of interest" description="Disordered" evidence="2">
    <location>
        <begin position="2574"/>
        <end position="2657"/>
    </location>
</feature>
<keyword evidence="1" id="KW-0863">Zinc-finger</keyword>
<protein>
    <submittedName>
        <fullName evidence="5">Copia protein</fullName>
    </submittedName>
</protein>
<feature type="compositionally biased region" description="Basic and acidic residues" evidence="2">
    <location>
        <begin position="1467"/>
        <end position="1482"/>
    </location>
</feature>
<feature type="region of interest" description="Disordered" evidence="2">
    <location>
        <begin position="697"/>
        <end position="720"/>
    </location>
</feature>
<keyword evidence="1" id="KW-0862">Zinc</keyword>
<dbReference type="InterPro" id="IPR036397">
    <property type="entry name" value="RNaseH_sf"/>
</dbReference>
<dbReference type="InterPro" id="IPR012337">
    <property type="entry name" value="RNaseH-like_sf"/>
</dbReference>
<name>A0A1Q9D440_SYMMI</name>
<dbReference type="Proteomes" id="UP000186817">
    <property type="component" value="Unassembled WGS sequence"/>
</dbReference>
<feature type="compositionally biased region" description="Basic and acidic residues" evidence="2">
    <location>
        <begin position="1404"/>
        <end position="1416"/>
    </location>
</feature>
<dbReference type="PROSITE" id="PS50994">
    <property type="entry name" value="INTEGRASE"/>
    <property type="match status" value="1"/>
</dbReference>
<organism evidence="5 6">
    <name type="scientific">Symbiodinium microadriaticum</name>
    <name type="common">Dinoflagellate</name>
    <name type="synonym">Zooxanthella microadriatica</name>
    <dbReference type="NCBI Taxonomy" id="2951"/>
    <lineage>
        <taxon>Eukaryota</taxon>
        <taxon>Sar</taxon>
        <taxon>Alveolata</taxon>
        <taxon>Dinophyceae</taxon>
        <taxon>Suessiales</taxon>
        <taxon>Symbiodiniaceae</taxon>
        <taxon>Symbiodinium</taxon>
    </lineage>
</organism>
<evidence type="ECO:0000259" key="4">
    <source>
        <dbReference type="PROSITE" id="PS50994"/>
    </source>
</evidence>
<feature type="compositionally biased region" description="Low complexity" evidence="2">
    <location>
        <begin position="1033"/>
        <end position="1047"/>
    </location>
</feature>